<organism evidence="2 3">
    <name type="scientific">Porphyromonas catoniae ATCC 51270</name>
    <dbReference type="NCBI Taxonomy" id="887901"/>
    <lineage>
        <taxon>Bacteria</taxon>
        <taxon>Pseudomonadati</taxon>
        <taxon>Bacteroidota</taxon>
        <taxon>Bacteroidia</taxon>
        <taxon>Bacteroidales</taxon>
        <taxon>Porphyromonadaceae</taxon>
        <taxon>Porphyromonas</taxon>
    </lineage>
</organism>
<evidence type="ECO:0000313" key="2">
    <source>
        <dbReference type="EMBL" id="EWC91724.1"/>
    </source>
</evidence>
<sequence length="221" mass="25162">MRLLSEQEQELCKRILQGDGRNNYLANILDSDLPDAKITANKEEQTVCIHYKMFARDSKNFPLDERDARIRRLILETVTLIKLLEQEGYIMLFMNTTVEPNLPIGAGPDKLISVGGEEQTIEIKSEIKDASVIKLWAEYSSKAIYVTEEFRVFCANGCIPRSDVQFNQNLELTRQSLELSKQSLDKARISNYIAIATLIITFLSFLASVAASWGWRPSFFS</sequence>
<evidence type="ECO:0000256" key="1">
    <source>
        <dbReference type="SAM" id="Phobius"/>
    </source>
</evidence>
<name>Z4WW87_9PORP</name>
<keyword evidence="3" id="KW-1185">Reference proteome</keyword>
<keyword evidence="1" id="KW-1133">Transmembrane helix</keyword>
<reference evidence="2 3" key="1">
    <citation type="submission" date="2014-01" db="EMBL/GenBank/DDBJ databases">
        <authorList>
            <person name="Durkin A.S."/>
            <person name="McCorrison J."/>
            <person name="Torralba M."/>
            <person name="Gillis M."/>
            <person name="Haft D.H."/>
            <person name="Methe B."/>
            <person name="Sutton G."/>
            <person name="Nelson K.E."/>
        </authorList>
    </citation>
    <scope>NUCLEOTIDE SEQUENCE [LARGE SCALE GENOMIC DNA]</scope>
    <source>
        <strain evidence="2 3">ATCC 51270</strain>
    </source>
</reference>
<keyword evidence="1" id="KW-0472">Membrane</keyword>
<feature type="transmembrane region" description="Helical" evidence="1">
    <location>
        <begin position="192"/>
        <end position="215"/>
    </location>
</feature>
<evidence type="ECO:0000313" key="3">
    <source>
        <dbReference type="Proteomes" id="UP000023482"/>
    </source>
</evidence>
<gene>
    <name evidence="2" type="ORF">HMPREF0636_1209</name>
</gene>
<dbReference type="Proteomes" id="UP000023482">
    <property type="component" value="Unassembled WGS sequence"/>
</dbReference>
<dbReference type="OrthoDB" id="9908254at2"/>
<dbReference type="RefSeq" id="WP_044169231.1">
    <property type="nucleotide sequence ID" value="NZ_JDFF01000023.1"/>
</dbReference>
<proteinExistence type="predicted"/>
<keyword evidence="1" id="KW-0812">Transmembrane</keyword>
<protein>
    <submittedName>
        <fullName evidence="2">Uncharacterized protein</fullName>
    </submittedName>
</protein>
<accession>Z4WW87</accession>
<comment type="caution">
    <text evidence="2">The sequence shown here is derived from an EMBL/GenBank/DDBJ whole genome shotgun (WGS) entry which is preliminary data.</text>
</comment>
<dbReference type="EMBL" id="JDFF01000023">
    <property type="protein sequence ID" value="EWC91724.1"/>
    <property type="molecule type" value="Genomic_DNA"/>
</dbReference>
<dbReference type="AlphaFoldDB" id="Z4WW87"/>